<dbReference type="InterPro" id="IPR021414">
    <property type="entry name" value="DUF3054"/>
</dbReference>
<comment type="caution">
    <text evidence="2">The sequence shown here is derived from an EMBL/GenBank/DDBJ whole genome shotgun (WGS) entry which is preliminary data.</text>
</comment>
<reference evidence="2 3" key="1">
    <citation type="submission" date="2020-07" db="EMBL/GenBank/DDBJ databases">
        <title>Sequencing the genomes of 1000 actinobacteria strains.</title>
        <authorList>
            <person name="Klenk H.-P."/>
        </authorList>
    </citation>
    <scope>NUCLEOTIDE SEQUENCE [LARGE SCALE GENOMIC DNA]</scope>
    <source>
        <strain evidence="2 3">DSM 19970</strain>
    </source>
</reference>
<feature type="transmembrane region" description="Helical" evidence="1">
    <location>
        <begin position="37"/>
        <end position="59"/>
    </location>
</feature>
<keyword evidence="1" id="KW-0812">Transmembrane</keyword>
<evidence type="ECO:0000313" key="3">
    <source>
        <dbReference type="Proteomes" id="UP000547973"/>
    </source>
</evidence>
<keyword evidence="1" id="KW-1133">Transmembrane helix</keyword>
<dbReference type="AlphaFoldDB" id="A0A7Z0CJ88"/>
<feature type="transmembrane region" description="Helical" evidence="1">
    <location>
        <begin position="96"/>
        <end position="121"/>
    </location>
</feature>
<accession>A0A7Z0CJ88</accession>
<evidence type="ECO:0000256" key="1">
    <source>
        <dbReference type="SAM" id="Phobius"/>
    </source>
</evidence>
<evidence type="ECO:0008006" key="4">
    <source>
        <dbReference type="Google" id="ProtNLM"/>
    </source>
</evidence>
<protein>
    <recommendedName>
        <fullName evidence="4">DUF3054 domain-containing protein</fullName>
    </recommendedName>
</protein>
<dbReference type="EMBL" id="JACBZO010000001">
    <property type="protein sequence ID" value="NYI40678.1"/>
    <property type="molecule type" value="Genomic_DNA"/>
</dbReference>
<proteinExistence type="predicted"/>
<keyword evidence="3" id="KW-1185">Reference proteome</keyword>
<dbReference type="RefSeq" id="WP_062074550.1">
    <property type="nucleotide sequence ID" value="NZ_BBRC01000003.1"/>
</dbReference>
<sequence length="128" mass="13199">MNIRQAIRGAAALDAGAIVLFAAVGRANHDEGILGRAGLGLATTVWPFLAGAAIGWVIAKGWSKPCAWRPTGVVVWASTLVGGMLLRVASGQGVEVSFVVVAGLVLASFLIGWRVISGLLAKRPGLKR</sequence>
<dbReference type="OrthoDB" id="3698172at2"/>
<feature type="transmembrane region" description="Helical" evidence="1">
    <location>
        <begin position="71"/>
        <end position="90"/>
    </location>
</feature>
<evidence type="ECO:0000313" key="2">
    <source>
        <dbReference type="EMBL" id="NYI40678.1"/>
    </source>
</evidence>
<name>A0A7Z0CJ88_9MICO</name>
<dbReference type="Proteomes" id="UP000547973">
    <property type="component" value="Unassembled WGS sequence"/>
</dbReference>
<organism evidence="2 3">
    <name type="scientific">Demequina lutea</name>
    <dbReference type="NCBI Taxonomy" id="431489"/>
    <lineage>
        <taxon>Bacteria</taxon>
        <taxon>Bacillati</taxon>
        <taxon>Actinomycetota</taxon>
        <taxon>Actinomycetes</taxon>
        <taxon>Micrococcales</taxon>
        <taxon>Demequinaceae</taxon>
        <taxon>Demequina</taxon>
    </lineage>
</organism>
<keyword evidence="1" id="KW-0472">Membrane</keyword>
<gene>
    <name evidence="2" type="ORF">BKA03_000797</name>
</gene>
<dbReference type="Pfam" id="PF11255">
    <property type="entry name" value="DUF3054"/>
    <property type="match status" value="1"/>
</dbReference>